<comment type="caution">
    <text evidence="1">The sequence shown here is derived from an EMBL/GenBank/DDBJ whole genome shotgun (WGS) entry which is preliminary data.</text>
</comment>
<evidence type="ECO:0000313" key="2">
    <source>
        <dbReference type="Proteomes" id="UP000031192"/>
    </source>
</evidence>
<reference evidence="1 2" key="1">
    <citation type="journal article" date="2014" name="Proc. Natl. Acad. Sci. U.S.A.">
        <title>Trajectory and genomic determinants of fungal-pathogen speciation and host adaptation.</title>
        <authorList>
            <person name="Hu X."/>
            <person name="Xiao G."/>
            <person name="Zheng P."/>
            <person name="Shang Y."/>
            <person name="Su Y."/>
            <person name="Zhang X."/>
            <person name="Liu X."/>
            <person name="Zhan S."/>
            <person name="St Leger R.J."/>
            <person name="Wang C."/>
        </authorList>
    </citation>
    <scope>NUCLEOTIDE SEQUENCE [LARGE SCALE GENOMIC DNA]</scope>
    <source>
        <strain evidence="1 2">ARSEF 977</strain>
    </source>
</reference>
<dbReference type="AlphaFoldDB" id="A0A0B4GPB0"/>
<proteinExistence type="predicted"/>
<name>A0A0B4GPB0_METGA</name>
<evidence type="ECO:0000313" key="1">
    <source>
        <dbReference type="EMBL" id="KID81547.1"/>
    </source>
</evidence>
<dbReference type="HOGENOM" id="CLU_1619434_0_0_1"/>
<gene>
    <name evidence="1" type="ORF">MGU_11100</name>
</gene>
<organism evidence="1 2">
    <name type="scientific">Metarhizium guizhouense (strain ARSEF 977)</name>
    <dbReference type="NCBI Taxonomy" id="1276136"/>
    <lineage>
        <taxon>Eukaryota</taxon>
        <taxon>Fungi</taxon>
        <taxon>Dikarya</taxon>
        <taxon>Ascomycota</taxon>
        <taxon>Pezizomycotina</taxon>
        <taxon>Sordariomycetes</taxon>
        <taxon>Hypocreomycetidae</taxon>
        <taxon>Hypocreales</taxon>
        <taxon>Clavicipitaceae</taxon>
        <taxon>Metarhizium</taxon>
    </lineage>
</organism>
<accession>A0A0B4GPB0</accession>
<sequence length="164" mass="18079">MDAEEVCKLVTEVEILEMSQDARNGILATLEEVVLKLKAREALSDALNCTLKGFVGFSDAALNRLTMVIRAIYARATNQDSKTTVRAKSLWQLPPVEFIICGLSQTENQMARMNKATFSAVIRLAESAAPKVRPIIMANGDVEHAVRKARVQDFITSKTLESPN</sequence>
<dbReference type="Proteomes" id="UP000031192">
    <property type="component" value="Unassembled WGS sequence"/>
</dbReference>
<protein>
    <submittedName>
        <fullName evidence="1">Uncharacterized protein</fullName>
    </submittedName>
</protein>
<keyword evidence="2" id="KW-1185">Reference proteome</keyword>
<dbReference type="EMBL" id="AZNH01000137">
    <property type="protein sequence ID" value="KID81547.1"/>
    <property type="molecule type" value="Genomic_DNA"/>
</dbReference>